<feature type="region of interest" description="Disordered" evidence="5">
    <location>
        <begin position="92"/>
        <end position="116"/>
    </location>
</feature>
<keyword evidence="3 4" id="KW-0067">ATP-binding</keyword>
<gene>
    <name evidence="7" type="ORF">SMAX5B_020565</name>
</gene>
<organism evidence="7 9">
    <name type="scientific">Scophthalmus maximus</name>
    <name type="common">Turbot</name>
    <name type="synonym">Psetta maxima</name>
    <dbReference type="NCBI Taxonomy" id="52904"/>
    <lineage>
        <taxon>Eukaryota</taxon>
        <taxon>Metazoa</taxon>
        <taxon>Chordata</taxon>
        <taxon>Craniata</taxon>
        <taxon>Vertebrata</taxon>
        <taxon>Euteleostomi</taxon>
        <taxon>Actinopterygii</taxon>
        <taxon>Neopterygii</taxon>
        <taxon>Teleostei</taxon>
        <taxon>Neoteleostei</taxon>
        <taxon>Acanthomorphata</taxon>
        <taxon>Carangaria</taxon>
        <taxon>Pleuronectiformes</taxon>
        <taxon>Pleuronectoidei</taxon>
        <taxon>Scophthalmidae</taxon>
        <taxon>Scophthalmus</taxon>
    </lineage>
</organism>
<sequence length="482" mass="53513">MDFTEMCVEMEKARRSTHLCVSSLRLYEGLIQRIQSSHRGSLGESAVTSQWQQVIQEVTDECEKVRVFVGTINSLRPATDIFAPFKSLRVQTEEDPAEQRNPAAVPKQSGSGVGRLRGTVKKCYSSKVKRFSRAAKPQRKDPPGLAGRTGLNQPKPNARDTKATDNKLKKVAGQAPGDEKRKKFVGHGYDSGLVASLERDIISHNPNVHWEDVADLGDTKKLLTEAVVLPMVIPQYFKGIRQPWKGVLMFGPPGTGKTMLAKALATESEMTFFNVSPSDLTSKYNVKSGTLVRLLFEMARHYAPTIIFIHMIDLGASKEHEVTTQLLQMDGDGALESDDPSKRVMVLAATNCPWDIDQALLLRLEKRIYIPLPTAVGRRALLDIQLREVTLAADMNLDVVVEKTEGYSGADVSSVCREASVRAMSLLTRGLSIAQIEALSINYLQRPVTMEDFTFALQSVCKSVTSFELKRYEFWMAEFGGK</sequence>
<evidence type="ECO:0000256" key="4">
    <source>
        <dbReference type="RuleBase" id="RU003651"/>
    </source>
</evidence>
<dbReference type="Gene3D" id="1.10.8.60">
    <property type="match status" value="1"/>
</dbReference>
<dbReference type="InterPro" id="IPR048611">
    <property type="entry name" value="KATNA1_MIT"/>
</dbReference>
<dbReference type="STRING" id="52904.ENSSMAP00000018898"/>
<dbReference type="Pfam" id="PF00004">
    <property type="entry name" value="AAA"/>
    <property type="match status" value="1"/>
</dbReference>
<dbReference type="PANTHER" id="PTHR23074:SF65">
    <property type="entry name" value="KATANIN P60 ATPASE-CONTAINING SUBUNIT A-LIKE 1"/>
    <property type="match status" value="1"/>
</dbReference>
<dbReference type="Gene3D" id="1.20.58.80">
    <property type="entry name" value="Phosphotransferase system, lactose/cellobiose-type IIA subunit"/>
    <property type="match status" value="1"/>
</dbReference>
<evidence type="ECO:0000256" key="1">
    <source>
        <dbReference type="ARBA" id="ARBA00006914"/>
    </source>
</evidence>
<dbReference type="GO" id="GO:0015630">
    <property type="term" value="C:microtubule cytoskeleton"/>
    <property type="evidence" value="ECO:0007669"/>
    <property type="project" value="TreeGrafter"/>
</dbReference>
<dbReference type="InterPro" id="IPR003960">
    <property type="entry name" value="ATPase_AAA_CS"/>
</dbReference>
<evidence type="ECO:0000256" key="2">
    <source>
        <dbReference type="ARBA" id="ARBA00022741"/>
    </source>
</evidence>
<keyword evidence="9" id="KW-1185">Reference proteome</keyword>
<reference evidence="7 9" key="1">
    <citation type="submission" date="2017-12" db="EMBL/GenBank/DDBJ databases">
        <title>Integrating genomic resources of turbot (Scophthalmus maximus) in depth evaluation of genetic and physical mapping variation across individuals.</title>
        <authorList>
            <person name="Martinez P."/>
        </authorList>
    </citation>
    <scope>NUCLEOTIDE SEQUENCE [LARGE SCALE GENOMIC DNA]</scope>
</reference>
<dbReference type="GO" id="GO:0051013">
    <property type="term" value="P:microtubule severing"/>
    <property type="evidence" value="ECO:0007669"/>
    <property type="project" value="TreeGrafter"/>
</dbReference>
<dbReference type="SUPFAM" id="SSF52540">
    <property type="entry name" value="P-loop containing nucleoside triphosphate hydrolases"/>
    <property type="match status" value="1"/>
</dbReference>
<dbReference type="InterPro" id="IPR050304">
    <property type="entry name" value="MT-severing_AAA_ATPase"/>
</dbReference>
<dbReference type="SMART" id="SM00382">
    <property type="entry name" value="AAA"/>
    <property type="match status" value="1"/>
</dbReference>
<dbReference type="InterPro" id="IPR015415">
    <property type="entry name" value="Spast_Vps4_C"/>
</dbReference>
<evidence type="ECO:0000313" key="7">
    <source>
        <dbReference type="EMBL" id="AWP18157.1"/>
    </source>
</evidence>
<name>A0A2U9CNN6_SCOMX</name>
<dbReference type="InterPro" id="IPR041569">
    <property type="entry name" value="AAA_lid_3"/>
</dbReference>
<keyword evidence="2 4" id="KW-0547">Nucleotide-binding</keyword>
<protein>
    <submittedName>
        <fullName evidence="7 8">Katanin p60 ATPase-containing subunit A1</fullName>
    </submittedName>
</protein>
<dbReference type="InterPro" id="IPR003959">
    <property type="entry name" value="ATPase_AAA_core"/>
</dbReference>
<feature type="region of interest" description="Disordered" evidence="5">
    <location>
        <begin position="130"/>
        <end position="185"/>
    </location>
</feature>
<feature type="compositionally biased region" description="Basic and acidic residues" evidence="5">
    <location>
        <begin position="157"/>
        <end position="168"/>
    </location>
</feature>
<dbReference type="FunFam" id="3.40.50.300:FF:000159">
    <property type="entry name" value="Katanin p60 ATPase-containing subunit A1"/>
    <property type="match status" value="1"/>
</dbReference>
<evidence type="ECO:0000313" key="9">
    <source>
        <dbReference type="Proteomes" id="UP000246464"/>
    </source>
</evidence>
<dbReference type="PROSITE" id="PS00674">
    <property type="entry name" value="AAA"/>
    <property type="match status" value="1"/>
</dbReference>
<feature type="domain" description="AAA+ ATPase" evidence="6">
    <location>
        <begin position="243"/>
        <end position="374"/>
    </location>
</feature>
<dbReference type="InterPro" id="IPR003593">
    <property type="entry name" value="AAA+_ATPase"/>
</dbReference>
<dbReference type="EMBL" id="CP026260">
    <property type="protein sequence ID" value="AWP18157.1"/>
    <property type="molecule type" value="Genomic_DNA"/>
</dbReference>
<dbReference type="Proteomes" id="UP000246464">
    <property type="component" value="Chromosome 18"/>
</dbReference>
<evidence type="ECO:0000256" key="3">
    <source>
        <dbReference type="ARBA" id="ARBA00022840"/>
    </source>
</evidence>
<proteinExistence type="inferred from homology"/>
<evidence type="ECO:0000259" key="6">
    <source>
        <dbReference type="SMART" id="SM00382"/>
    </source>
</evidence>
<dbReference type="Pfam" id="PF17862">
    <property type="entry name" value="AAA_lid_3"/>
    <property type="match status" value="1"/>
</dbReference>
<comment type="similarity">
    <text evidence="1 4">Belongs to the AAA ATPase family.</text>
</comment>
<dbReference type="Pfam" id="PF21126">
    <property type="entry name" value="KATNA1_MIT"/>
    <property type="match status" value="1"/>
</dbReference>
<evidence type="ECO:0000256" key="5">
    <source>
        <dbReference type="SAM" id="MobiDB-lite"/>
    </source>
</evidence>
<dbReference type="PANTHER" id="PTHR23074">
    <property type="entry name" value="AAA DOMAIN-CONTAINING"/>
    <property type="match status" value="1"/>
</dbReference>
<dbReference type="Gene3D" id="3.40.50.300">
    <property type="entry name" value="P-loop containing nucleotide triphosphate hydrolases"/>
    <property type="match status" value="1"/>
</dbReference>
<accession>A0A2U9CNN6</accession>
<dbReference type="GO" id="GO:0005524">
    <property type="term" value="F:ATP binding"/>
    <property type="evidence" value="ECO:0007669"/>
    <property type="project" value="UniProtKB-KW"/>
</dbReference>
<dbReference type="Pfam" id="PF09336">
    <property type="entry name" value="Vps4_C"/>
    <property type="match status" value="1"/>
</dbReference>
<dbReference type="EMBL" id="CP026260">
    <property type="protein sequence ID" value="AWP18158.1"/>
    <property type="molecule type" value="Genomic_DNA"/>
</dbReference>
<evidence type="ECO:0000313" key="8">
    <source>
        <dbReference type="EMBL" id="AWP18158.1"/>
    </source>
</evidence>
<dbReference type="InterPro" id="IPR027417">
    <property type="entry name" value="P-loop_NTPase"/>
</dbReference>
<dbReference type="AlphaFoldDB" id="A0A2U9CNN6"/>
<dbReference type="GO" id="GO:0016887">
    <property type="term" value="F:ATP hydrolysis activity"/>
    <property type="evidence" value="ECO:0007669"/>
    <property type="project" value="InterPro"/>
</dbReference>